<dbReference type="PANTHER" id="PTHR11808">
    <property type="entry name" value="TRANS-SULFURATION ENZYME FAMILY MEMBER"/>
    <property type="match status" value="1"/>
</dbReference>
<comment type="caution">
    <text evidence="5">The sequence shown here is derived from an EMBL/GenBank/DDBJ whole genome shotgun (WGS) entry which is preliminary data.</text>
</comment>
<dbReference type="SUPFAM" id="SSF53383">
    <property type="entry name" value="PLP-dependent transferases"/>
    <property type="match status" value="1"/>
</dbReference>
<dbReference type="Proteomes" id="UP000188320">
    <property type="component" value="Unassembled WGS sequence"/>
</dbReference>
<proteinExistence type="inferred from homology"/>
<name>A0A1R1PY93_ZANCU</name>
<organism evidence="5 6">
    <name type="scientific">Zancudomyces culisetae</name>
    <name type="common">Gut fungus</name>
    <name type="synonym">Smittium culisetae</name>
    <dbReference type="NCBI Taxonomy" id="1213189"/>
    <lineage>
        <taxon>Eukaryota</taxon>
        <taxon>Fungi</taxon>
        <taxon>Fungi incertae sedis</taxon>
        <taxon>Zoopagomycota</taxon>
        <taxon>Kickxellomycotina</taxon>
        <taxon>Harpellomycetes</taxon>
        <taxon>Harpellales</taxon>
        <taxon>Legeriomycetaceae</taxon>
        <taxon>Zancudomyces</taxon>
    </lineage>
</organism>
<dbReference type="InterPro" id="IPR015422">
    <property type="entry name" value="PyrdxlP-dep_Trfase_small"/>
</dbReference>
<dbReference type="GO" id="GO:0005737">
    <property type="term" value="C:cytoplasm"/>
    <property type="evidence" value="ECO:0007669"/>
    <property type="project" value="TreeGrafter"/>
</dbReference>
<dbReference type="AlphaFoldDB" id="A0A1R1PY93"/>
<evidence type="ECO:0000256" key="3">
    <source>
        <dbReference type="PIRSR" id="PIRSR001434-2"/>
    </source>
</evidence>
<reference evidence="6" key="1">
    <citation type="submission" date="2017-01" db="EMBL/GenBank/DDBJ databases">
        <authorList>
            <person name="Wang Y."/>
            <person name="White M."/>
            <person name="Kvist S."/>
            <person name="Moncalvo J.-M."/>
        </authorList>
    </citation>
    <scope>NUCLEOTIDE SEQUENCE [LARGE SCALE GENOMIC DNA]</scope>
    <source>
        <strain evidence="6">COL-18-3</strain>
    </source>
</reference>
<dbReference type="GO" id="GO:0019346">
    <property type="term" value="P:transsulfuration"/>
    <property type="evidence" value="ECO:0007669"/>
    <property type="project" value="InterPro"/>
</dbReference>
<evidence type="ECO:0000313" key="5">
    <source>
        <dbReference type="EMBL" id="OMH85931.1"/>
    </source>
</evidence>
<feature type="modified residue" description="N6-(pyridoxal phosphate)lysine" evidence="3">
    <location>
        <position position="202"/>
    </location>
</feature>
<dbReference type="Pfam" id="PF01053">
    <property type="entry name" value="Cys_Met_Meta_PP"/>
    <property type="match status" value="1"/>
</dbReference>
<dbReference type="PANTHER" id="PTHR11808:SF35">
    <property type="entry name" value="CYSTATHIONINE GAMMA-SYNTHASE (AFU_ORTHOLOGUE AFUA_7G01590)"/>
    <property type="match status" value="1"/>
</dbReference>
<dbReference type="InterPro" id="IPR000277">
    <property type="entry name" value="Cys/Met-Metab_PyrdxlP-dep_enz"/>
</dbReference>
<evidence type="ECO:0000256" key="1">
    <source>
        <dbReference type="ARBA" id="ARBA00001933"/>
    </source>
</evidence>
<dbReference type="InterPro" id="IPR015424">
    <property type="entry name" value="PyrdxlP-dep_Trfase"/>
</dbReference>
<evidence type="ECO:0000256" key="4">
    <source>
        <dbReference type="RuleBase" id="RU362118"/>
    </source>
</evidence>
<gene>
    <name evidence="5" type="ORF">AX774_g512</name>
</gene>
<keyword evidence="2 3" id="KW-0663">Pyridoxal phosphate</keyword>
<dbReference type="Gene3D" id="3.90.1150.10">
    <property type="entry name" value="Aspartate Aminotransferase, domain 1"/>
    <property type="match status" value="1"/>
</dbReference>
<keyword evidence="6" id="KW-1185">Reference proteome</keyword>
<dbReference type="OrthoDB" id="3512640at2759"/>
<comment type="cofactor">
    <cofactor evidence="1 4">
        <name>pyridoxal 5'-phosphate</name>
        <dbReference type="ChEBI" id="CHEBI:597326"/>
    </cofactor>
</comment>
<evidence type="ECO:0000256" key="2">
    <source>
        <dbReference type="ARBA" id="ARBA00022898"/>
    </source>
</evidence>
<dbReference type="GO" id="GO:0030170">
    <property type="term" value="F:pyridoxal phosphate binding"/>
    <property type="evidence" value="ECO:0007669"/>
    <property type="project" value="InterPro"/>
</dbReference>
<dbReference type="EMBL" id="LSSK01000028">
    <property type="protein sequence ID" value="OMH85931.1"/>
    <property type="molecule type" value="Genomic_DNA"/>
</dbReference>
<evidence type="ECO:0000313" key="6">
    <source>
        <dbReference type="Proteomes" id="UP000188320"/>
    </source>
</evidence>
<dbReference type="GO" id="GO:0016846">
    <property type="term" value="F:carbon-sulfur lyase activity"/>
    <property type="evidence" value="ECO:0007669"/>
    <property type="project" value="TreeGrafter"/>
</dbReference>
<sequence length="397" mass="43641">MPEIKNPFFETTALSTKAVHADRHLDVHPEVSPAINTSVTYAYSRKDMKAPNYGTDQVYEYARYGTPTLARVESVLSTICGGYAVAYSSGLSALGALLNHYKPRRILMNRGYFGSFNVVQAYLQHHVGSATVLGLDAEFKEGDFVYIETPINPHGEVFDIRYYANRAHAVNALLVVDSTLAPPPLCNPFIQGADVVLHSATKYLGGHADILAGVVVSKCPDLAKALNKERSVSGAVPGNLETWLLLRSLRTLELRVMQQSKTAKMLVAWFHNMAISPIASEEENKIPFGTIVQVRHASIQKVHPAFDVCAQHPNGFGALFTVTLKSREQALAVAKNLRLTTFATSLGDVNSLVDWRHGEDPTTDPRQLRVSVGLENIEDLKNDWRRAIQASCVSSKL</sequence>
<accession>A0A1R1PY93</accession>
<protein>
    <submittedName>
        <fullName evidence="5">Putative trans-sulfuration enzyme</fullName>
    </submittedName>
</protein>
<dbReference type="InterPro" id="IPR015421">
    <property type="entry name" value="PyrdxlP-dep_Trfase_major"/>
</dbReference>
<dbReference type="Gene3D" id="3.40.640.10">
    <property type="entry name" value="Type I PLP-dependent aspartate aminotransferase-like (Major domain)"/>
    <property type="match status" value="1"/>
</dbReference>
<dbReference type="PIRSF" id="PIRSF001434">
    <property type="entry name" value="CGS"/>
    <property type="match status" value="1"/>
</dbReference>
<comment type="similarity">
    <text evidence="4">Belongs to the trans-sulfuration enzymes family.</text>
</comment>